<dbReference type="SUPFAM" id="SSF51445">
    <property type="entry name" value="(Trans)glycosidases"/>
    <property type="match status" value="1"/>
</dbReference>
<dbReference type="SUPFAM" id="SSF52279">
    <property type="entry name" value="Beta-D-glucan exohydrolase, C-terminal domain"/>
    <property type="match status" value="1"/>
</dbReference>
<comment type="caution">
    <text evidence="3">The sequence shown here is derived from an EMBL/GenBank/DDBJ whole genome shotgun (WGS) entry which is preliminary data.</text>
</comment>
<evidence type="ECO:0000259" key="2">
    <source>
        <dbReference type="SMART" id="SM01217"/>
    </source>
</evidence>
<dbReference type="GO" id="GO:0016787">
    <property type="term" value="F:hydrolase activity"/>
    <property type="evidence" value="ECO:0007669"/>
    <property type="project" value="UniProtKB-KW"/>
</dbReference>
<dbReference type="RefSeq" id="WP_306072875.1">
    <property type="nucleotide sequence ID" value="NZ_JAROBZ020000001.1"/>
</dbReference>
<protein>
    <submittedName>
        <fullName evidence="3">Glycoside hydrolase family 3 N-terminal domain-containing protein</fullName>
    </submittedName>
</protein>
<dbReference type="PANTHER" id="PTHR30620:SF123">
    <property type="entry name" value="BETA-XYLOSIDASE"/>
    <property type="match status" value="1"/>
</dbReference>
<reference evidence="3 4" key="1">
    <citation type="submission" date="2024-05" db="EMBL/GenBank/DDBJ databases">
        <authorList>
            <person name="Venkateswaran K."/>
        </authorList>
    </citation>
    <scope>NUCLEOTIDE SEQUENCE [LARGE SCALE GENOMIC DNA]</scope>
    <source>
        <strain evidence="3 4">179-C4-2-HS</strain>
    </source>
</reference>
<organism evidence="3 4">
    <name type="scientific">Neobacillus driksii</name>
    <dbReference type="NCBI Taxonomy" id="3035913"/>
    <lineage>
        <taxon>Bacteria</taxon>
        <taxon>Bacillati</taxon>
        <taxon>Bacillota</taxon>
        <taxon>Bacilli</taxon>
        <taxon>Bacillales</taxon>
        <taxon>Bacillaceae</taxon>
        <taxon>Neobacillus</taxon>
    </lineage>
</organism>
<dbReference type="InterPro" id="IPR036881">
    <property type="entry name" value="Glyco_hydro_3_C_sf"/>
</dbReference>
<keyword evidence="1 3" id="KW-0378">Hydrolase</keyword>
<dbReference type="Pfam" id="PF14310">
    <property type="entry name" value="Fn3-like"/>
    <property type="match status" value="1"/>
</dbReference>
<dbReference type="InterPro" id="IPR036962">
    <property type="entry name" value="Glyco_hydro_3_N_sf"/>
</dbReference>
<evidence type="ECO:0000313" key="4">
    <source>
        <dbReference type="Proteomes" id="UP001241748"/>
    </source>
</evidence>
<dbReference type="InterPro" id="IPR026891">
    <property type="entry name" value="Fn3-like"/>
</dbReference>
<dbReference type="EMBL" id="JAROBZ020000001">
    <property type="protein sequence ID" value="MFB3168578.1"/>
    <property type="molecule type" value="Genomic_DNA"/>
</dbReference>
<proteinExistence type="predicted"/>
<accession>A0ABV4YWY6</accession>
<dbReference type="Gene3D" id="3.40.50.1700">
    <property type="entry name" value="Glycoside hydrolase family 3 C-terminal domain"/>
    <property type="match status" value="1"/>
</dbReference>
<dbReference type="PANTHER" id="PTHR30620">
    <property type="entry name" value="PERIPLASMIC BETA-GLUCOSIDASE-RELATED"/>
    <property type="match status" value="1"/>
</dbReference>
<dbReference type="PRINTS" id="PR00133">
    <property type="entry name" value="GLHYDRLASE3"/>
</dbReference>
<dbReference type="InterPro" id="IPR002772">
    <property type="entry name" value="Glyco_hydro_3_C"/>
</dbReference>
<keyword evidence="4" id="KW-1185">Reference proteome</keyword>
<dbReference type="Gene3D" id="3.20.20.300">
    <property type="entry name" value="Glycoside hydrolase, family 3, N-terminal domain"/>
    <property type="match status" value="1"/>
</dbReference>
<dbReference type="Proteomes" id="UP001241748">
    <property type="component" value="Unassembled WGS sequence"/>
</dbReference>
<dbReference type="Gene3D" id="2.60.40.10">
    <property type="entry name" value="Immunoglobulins"/>
    <property type="match status" value="1"/>
</dbReference>
<dbReference type="InterPro" id="IPR051915">
    <property type="entry name" value="Cellulose_Degrad_GH3"/>
</dbReference>
<dbReference type="SMART" id="SM01217">
    <property type="entry name" value="Fn3_like"/>
    <property type="match status" value="1"/>
</dbReference>
<gene>
    <name evidence="3" type="ORF">P5G62_015790</name>
</gene>
<sequence length="825" mass="92153">MMIYKDASRSLPERVEDLLQKMTLKEKVAQLYCMVNLGQQDPIQNVKENFNEGVGTVSFLNSSQTGNTKKDMETLKNIQRFFVEETRLGIPALVHNEGIAGAQIPGATTFPQSMNVASTWDPELAKKVGEVVRKQLMAFGIRAVHSPLFDLGRDPRWGRIGETYGEDPYLVAQMGTAYVKGVQGNYQVMAAAKHFVGYGNAEGGRNGGEQQIAERKLLDTYCFPFEAAIHEAGVMGIMNSYGILNEQAVSTSKWLLTDILREKLGFSGLVVADYGSVSHANARYRVAKTQKETAIMALKAGMDVEQPNNTCYRYLEEAVESGELDMVYIDRSVKRVLETKFKMGLFENPYQEGDFLVEINNAEYQKLAQEIAEKSIVMVKNDSILPLKQKLKIAVIGPSADSKINFFGGYSSVGTADTTTGDFDRSEDDNFIKMAYDAVITEHREMLRSRGIVFDHQPSPEQKEKIIEMLKKNRSVSNKVYKTTEEFIETYYPNCNTVKEVLENEFGFENVFYAKGCDISKPIKGGNEDVKKVIQQADIVIAVLGGKESMRAADATAGENKDNQNIGLESPQLQMMEEVFRLGKPVISVIVDGRPLATPSISEKSKAVLYAWLPAQTGAQAIVNILTGKSNPSGKLPVTVIKDSGQIPMYNSRLPFYVDINEWAEYIDHDKNTPLYPFGYGLSYTDFKYSDLTLNKEVLTDGELQVTFTIKNIGNYQGDEVAQLYIRDCFSDIARPTKQLVGFVRVSLGVNEETEVTFNVDMRQLAFHNIDMKQVVEPGEMELFVGASSDDIRLKDSFKIIGEDREILRKVFSSKVTLTSKMTSL</sequence>
<dbReference type="InterPro" id="IPR013783">
    <property type="entry name" value="Ig-like_fold"/>
</dbReference>
<dbReference type="InterPro" id="IPR001764">
    <property type="entry name" value="Glyco_hydro_3_N"/>
</dbReference>
<dbReference type="Pfam" id="PF00933">
    <property type="entry name" value="Glyco_hydro_3"/>
    <property type="match status" value="1"/>
</dbReference>
<feature type="domain" description="Fibronectin type III-like" evidence="2">
    <location>
        <begin position="720"/>
        <end position="789"/>
    </location>
</feature>
<name>A0ABV4YWY6_9BACI</name>
<dbReference type="Pfam" id="PF01915">
    <property type="entry name" value="Glyco_hydro_3_C"/>
    <property type="match status" value="1"/>
</dbReference>
<evidence type="ECO:0000256" key="1">
    <source>
        <dbReference type="ARBA" id="ARBA00022801"/>
    </source>
</evidence>
<dbReference type="InterPro" id="IPR017853">
    <property type="entry name" value="GH"/>
</dbReference>
<evidence type="ECO:0000313" key="3">
    <source>
        <dbReference type="EMBL" id="MFB3168578.1"/>
    </source>
</evidence>